<evidence type="ECO:0000256" key="2">
    <source>
        <dbReference type="ARBA" id="ARBA00022840"/>
    </source>
</evidence>
<dbReference type="GO" id="GO:0043138">
    <property type="term" value="F:3'-5' DNA helicase activity"/>
    <property type="evidence" value="ECO:0007669"/>
    <property type="project" value="TreeGrafter"/>
</dbReference>
<dbReference type="PANTHER" id="PTHR47957:SF3">
    <property type="entry name" value="ATP-DEPENDENT HELICASE HRQ1"/>
    <property type="match status" value="1"/>
</dbReference>
<dbReference type="GO" id="GO:0036297">
    <property type="term" value="P:interstrand cross-link repair"/>
    <property type="evidence" value="ECO:0007669"/>
    <property type="project" value="TreeGrafter"/>
</dbReference>
<protein>
    <submittedName>
        <fullName evidence="6">DEAD/DEAH box helicase</fullName>
    </submittedName>
</protein>
<accession>A0A7C4S6N4</accession>
<organism evidence="6">
    <name type="scientific">Geoglobus ahangari</name>
    <dbReference type="NCBI Taxonomy" id="113653"/>
    <lineage>
        <taxon>Archaea</taxon>
        <taxon>Methanobacteriati</taxon>
        <taxon>Methanobacteriota</taxon>
        <taxon>Archaeoglobi</taxon>
        <taxon>Archaeoglobales</taxon>
        <taxon>Archaeoglobaceae</taxon>
        <taxon>Geoglobus</taxon>
    </lineage>
</organism>
<evidence type="ECO:0000259" key="3">
    <source>
        <dbReference type="PROSITE" id="PS51192"/>
    </source>
</evidence>
<dbReference type="InterPro" id="IPR001650">
    <property type="entry name" value="Helicase_C-like"/>
</dbReference>
<dbReference type="InterPro" id="IPR027417">
    <property type="entry name" value="P-loop_NTPase"/>
</dbReference>
<dbReference type="EMBL" id="DTPI01000022">
    <property type="protein sequence ID" value="HGE66122.1"/>
    <property type="molecule type" value="Genomic_DNA"/>
</dbReference>
<dbReference type="InterPro" id="IPR011545">
    <property type="entry name" value="DEAD/DEAH_box_helicase_dom"/>
</dbReference>
<dbReference type="Pfam" id="PF00270">
    <property type="entry name" value="DEAD"/>
    <property type="match status" value="1"/>
</dbReference>
<dbReference type="Pfam" id="PF00271">
    <property type="entry name" value="Helicase_C"/>
    <property type="match status" value="1"/>
</dbReference>
<dbReference type="Gene3D" id="3.40.50.300">
    <property type="entry name" value="P-loop containing nucleotide triphosphate hydrolases"/>
    <property type="match status" value="2"/>
</dbReference>
<dbReference type="SMART" id="SM00490">
    <property type="entry name" value="HELICc"/>
    <property type="match status" value="1"/>
</dbReference>
<evidence type="ECO:0000256" key="1">
    <source>
        <dbReference type="ARBA" id="ARBA00022741"/>
    </source>
</evidence>
<keyword evidence="6" id="KW-0347">Helicase</keyword>
<reference evidence="6" key="1">
    <citation type="journal article" date="2020" name="mSystems">
        <title>Genome- and Community-Level Interaction Insights into Carbon Utilization and Element Cycling Functions of Hydrothermarchaeota in Hydrothermal Sediment.</title>
        <authorList>
            <person name="Zhou Z."/>
            <person name="Liu Y."/>
            <person name="Xu W."/>
            <person name="Pan J."/>
            <person name="Luo Z.H."/>
            <person name="Li M."/>
        </authorList>
    </citation>
    <scope>NUCLEOTIDE SEQUENCE [LARGE SCALE GENOMIC DNA]</scope>
    <source>
        <strain evidence="6">SpSt-62</strain>
        <strain evidence="5">SpSt-97</strain>
    </source>
</reference>
<keyword evidence="1" id="KW-0547">Nucleotide-binding</keyword>
<evidence type="ECO:0000313" key="5">
    <source>
        <dbReference type="EMBL" id="HGE66122.1"/>
    </source>
</evidence>
<evidence type="ECO:0000313" key="6">
    <source>
        <dbReference type="EMBL" id="HGU59646.1"/>
    </source>
</evidence>
<keyword evidence="6" id="KW-0378">Hydrolase</keyword>
<dbReference type="PANTHER" id="PTHR47957">
    <property type="entry name" value="ATP-DEPENDENT HELICASE HRQ1"/>
    <property type="match status" value="1"/>
</dbReference>
<dbReference type="GO" id="GO:0005524">
    <property type="term" value="F:ATP binding"/>
    <property type="evidence" value="ECO:0007669"/>
    <property type="project" value="UniProtKB-KW"/>
</dbReference>
<dbReference type="InterPro" id="IPR018973">
    <property type="entry name" value="MZB"/>
</dbReference>
<dbReference type="GO" id="GO:0006289">
    <property type="term" value="P:nucleotide-excision repair"/>
    <property type="evidence" value="ECO:0007669"/>
    <property type="project" value="TreeGrafter"/>
</dbReference>
<evidence type="ECO:0000259" key="4">
    <source>
        <dbReference type="PROSITE" id="PS51194"/>
    </source>
</evidence>
<dbReference type="PROSITE" id="PS51194">
    <property type="entry name" value="HELICASE_CTER"/>
    <property type="match status" value="1"/>
</dbReference>
<dbReference type="Pfam" id="PF09369">
    <property type="entry name" value="MZB"/>
    <property type="match status" value="1"/>
</dbReference>
<proteinExistence type="predicted"/>
<feature type="domain" description="Helicase ATP-binding" evidence="3">
    <location>
        <begin position="97"/>
        <end position="267"/>
    </location>
</feature>
<dbReference type="EMBL" id="DTAK01000041">
    <property type="protein sequence ID" value="HGU59646.1"/>
    <property type="molecule type" value="Genomic_DNA"/>
</dbReference>
<dbReference type="SMART" id="SM00487">
    <property type="entry name" value="DEXDc"/>
    <property type="match status" value="1"/>
</dbReference>
<sequence>MDINEFFCETCGRLKSKCICRKKTIKQKNLELFERVCRIDWLRKIFETDNEIVYYKRISEFSESSVSIEGLDIDRRLKKALISRGIKKLYDFQVKAFETIRKGRDVVIVAPTGMGKTEAFLIPILERIREGKALIIYPTKALAKDQERKIKHYASFVGAKVVRFDGDSDYIERRLVLSNRADIVLTNPDMVDYHLRNTPEFRRLIENVAFIVFDELHSYTSLLGSNIHWLMKRIERFTEPQIIVSAATIANPKDFAEMLFERKFDLIISKESNRKMHLIMIYGNLYSIAKELALKLRDRKVLFFANSYKSAETITWILKKEGLNVAIHKAGLPKEVRERVEREFRQGYLNLIVSTPTLELGIDVGDVDVVVSEIVSYPQFIQRAGRAGRKGQESLAVLILREEDTISNYYRRHPERYFEDQLFCYVEKDNELIKKHHIISMAREKPLMKGEIKDEIIEKLVKDCLLIDMGDFYISSVTDYHFSLRGIGKSIKILEEDRVIGERNLPIALKELHPGAILIHNGEKYRVLELDMEELTAKVEKFDTIHWTMPLYTSIPVIKRVIETKSDPIDSAYCDVEITMFVDGYVVKDFDEKTVDVRYLEKPISYTFKTKGFVFVCPYPDYLNYEDYYAGSFHALEHILIEASDVLTGSGSQYLGGISTPDGYIFVYDATEGGNGLSRLLFERIEKALEIAKDVLESCDCKRVDGCPKCTFSYRCGNNNKPLNRIGALNVIEKIRKERRKLDTSRYEEYADFVYYP</sequence>
<gene>
    <name evidence="6" type="ORF">ENT89_05755</name>
    <name evidence="5" type="ORF">ENX77_03200</name>
</gene>
<comment type="caution">
    <text evidence="6">The sequence shown here is derived from an EMBL/GenBank/DDBJ whole genome shotgun (WGS) entry which is preliminary data.</text>
</comment>
<dbReference type="InterPro" id="IPR014001">
    <property type="entry name" value="Helicase_ATP-bd"/>
</dbReference>
<dbReference type="GO" id="GO:0003676">
    <property type="term" value="F:nucleic acid binding"/>
    <property type="evidence" value="ECO:0007669"/>
    <property type="project" value="InterPro"/>
</dbReference>
<feature type="domain" description="Helicase C-terminal" evidence="4">
    <location>
        <begin position="288"/>
        <end position="433"/>
    </location>
</feature>
<dbReference type="AlphaFoldDB" id="A0A7C4S6N4"/>
<dbReference type="SUPFAM" id="SSF52540">
    <property type="entry name" value="P-loop containing nucleoside triphosphate hydrolases"/>
    <property type="match status" value="1"/>
</dbReference>
<name>A0A7C4S6N4_9EURY</name>
<dbReference type="PROSITE" id="PS51192">
    <property type="entry name" value="HELICASE_ATP_BIND_1"/>
    <property type="match status" value="1"/>
</dbReference>
<keyword evidence="2" id="KW-0067">ATP-binding</keyword>